<comment type="caution">
    <text evidence="1">The sequence shown here is derived from an EMBL/GenBank/DDBJ whole genome shotgun (WGS) entry which is preliminary data.</text>
</comment>
<dbReference type="Proteomes" id="UP000315295">
    <property type="component" value="Unassembled WGS sequence"/>
</dbReference>
<reference evidence="1 2" key="1">
    <citation type="journal article" date="2019" name="G3 (Bethesda)">
        <title>Sequencing of a Wild Apple (Malus baccata) Genome Unravels the Differences Between Cultivated and Wild Apple Species Regarding Disease Resistance and Cold Tolerance.</title>
        <authorList>
            <person name="Chen X."/>
        </authorList>
    </citation>
    <scope>NUCLEOTIDE SEQUENCE [LARGE SCALE GENOMIC DNA]</scope>
    <source>
        <strain evidence="2">cv. Shandingzi</strain>
        <tissue evidence="1">Leaves</tissue>
    </source>
</reference>
<sequence length="256" mass="28658">MSSSQTSSHHSSMQPNLPHRKTHSKLIMNLQTLCRPRFPHLEPRNFSMLKLPEKLFLREKLSWMTSLCLMPSCLMIQTLSVNSPPSTFNLSMVQEFYAKVSSKFLDSGGEVYVCEVLVQFDSSVICSVLNLEPLMFLICQPASLPHAQSLSQSSQNPSLFVPKFVVRPPKLTPKSLVNPSPFIVAPQRQIVPLSPSYFTATSFAHSRDVATKMATTYAAKGKKVVFHGTLKLSSLPVPMAKHIRFKYSDVDEDEAE</sequence>
<dbReference type="EMBL" id="VIEB01001307">
    <property type="protein sequence ID" value="TQD73302.1"/>
    <property type="molecule type" value="Genomic_DNA"/>
</dbReference>
<name>A0A540KH17_MALBA</name>
<keyword evidence="2" id="KW-1185">Reference proteome</keyword>
<dbReference type="AlphaFoldDB" id="A0A540KH17"/>
<protein>
    <submittedName>
        <fullName evidence="1">Uncharacterized protein</fullName>
    </submittedName>
</protein>
<evidence type="ECO:0000313" key="1">
    <source>
        <dbReference type="EMBL" id="TQD73302.1"/>
    </source>
</evidence>
<accession>A0A540KH17</accession>
<evidence type="ECO:0000313" key="2">
    <source>
        <dbReference type="Proteomes" id="UP000315295"/>
    </source>
</evidence>
<gene>
    <name evidence="1" type="ORF">C1H46_041161</name>
</gene>
<proteinExistence type="predicted"/>
<organism evidence="1 2">
    <name type="scientific">Malus baccata</name>
    <name type="common">Siberian crab apple</name>
    <name type="synonym">Pyrus baccata</name>
    <dbReference type="NCBI Taxonomy" id="106549"/>
    <lineage>
        <taxon>Eukaryota</taxon>
        <taxon>Viridiplantae</taxon>
        <taxon>Streptophyta</taxon>
        <taxon>Embryophyta</taxon>
        <taxon>Tracheophyta</taxon>
        <taxon>Spermatophyta</taxon>
        <taxon>Magnoliopsida</taxon>
        <taxon>eudicotyledons</taxon>
        <taxon>Gunneridae</taxon>
        <taxon>Pentapetalae</taxon>
        <taxon>rosids</taxon>
        <taxon>fabids</taxon>
        <taxon>Rosales</taxon>
        <taxon>Rosaceae</taxon>
        <taxon>Amygdaloideae</taxon>
        <taxon>Maleae</taxon>
        <taxon>Malus</taxon>
    </lineage>
</organism>